<dbReference type="GO" id="GO:0005634">
    <property type="term" value="C:nucleus"/>
    <property type="evidence" value="ECO:0007669"/>
    <property type="project" value="InterPro"/>
</dbReference>
<reference evidence="3" key="3">
    <citation type="submission" date="2025-08" db="UniProtKB">
        <authorList>
            <consortium name="Ensembl"/>
        </authorList>
    </citation>
    <scope>IDENTIFICATION</scope>
    <source>
        <strain evidence="3">HSOK</strain>
    </source>
</reference>
<protein>
    <recommendedName>
        <fullName evidence="2">Ribosomal protein eL8/eL30/eS12/Gadd45 domain-containing protein</fullName>
    </recommendedName>
</protein>
<feature type="domain" description="Ribosomal protein eL8/eL30/eS12/Gadd45" evidence="2">
    <location>
        <begin position="85"/>
        <end position="164"/>
    </location>
</feature>
<dbReference type="InterPro" id="IPR029064">
    <property type="entry name" value="Ribosomal_eL30-like_sf"/>
</dbReference>
<dbReference type="InterPro" id="IPR024824">
    <property type="entry name" value="GADD45"/>
</dbReference>
<accession>A0A3P9HVR5</accession>
<reference evidence="3 4" key="2">
    <citation type="submission" date="2017-04" db="EMBL/GenBank/DDBJ databases">
        <title>CpG methylation of centromeres and impact of large insertions on vertebrate speciation.</title>
        <authorList>
            <person name="Ichikawa K."/>
            <person name="Yoshimura J."/>
            <person name="Morishita S."/>
        </authorList>
    </citation>
    <scope>NUCLEOTIDE SEQUENCE</scope>
    <source>
        <strain evidence="3 4">HSOK</strain>
    </source>
</reference>
<dbReference type="AlphaFoldDB" id="A0A3P9HVR5"/>
<dbReference type="Ensembl" id="ENSORLT00015018669.1">
    <property type="protein sequence ID" value="ENSORLP00015011733.1"/>
    <property type="gene ID" value="ENSORLG00015012554.1"/>
</dbReference>
<dbReference type="Pfam" id="PF01248">
    <property type="entry name" value="Ribosomal_L7Ae"/>
    <property type="match status" value="1"/>
</dbReference>
<dbReference type="PANTHER" id="PTHR10411:SF5">
    <property type="entry name" value="GROWTH ARREST AND DNA DAMAGE-INDUCIBLE PROTEIN GADD45 BETA"/>
    <property type="match status" value="1"/>
</dbReference>
<dbReference type="Gene3D" id="3.30.1330.30">
    <property type="match status" value="1"/>
</dbReference>
<name>A0A3P9HVR5_ORYLA</name>
<proteinExistence type="inferred from homology"/>
<reference key="1">
    <citation type="journal article" date="2007" name="Nature">
        <title>The medaka draft genome and insights into vertebrate genome evolution.</title>
        <authorList>
            <person name="Kasahara M."/>
            <person name="Naruse K."/>
            <person name="Sasaki S."/>
            <person name="Nakatani Y."/>
            <person name="Qu W."/>
            <person name="Ahsan B."/>
            <person name="Yamada T."/>
            <person name="Nagayasu Y."/>
            <person name="Doi K."/>
            <person name="Kasai Y."/>
            <person name="Jindo T."/>
            <person name="Kobayashi D."/>
            <person name="Shimada A."/>
            <person name="Toyoda A."/>
            <person name="Kuroki Y."/>
            <person name="Fujiyama A."/>
            <person name="Sasaki T."/>
            <person name="Shimizu A."/>
            <person name="Asakawa S."/>
            <person name="Shimizu N."/>
            <person name="Hashimoto S."/>
            <person name="Yang J."/>
            <person name="Lee Y."/>
            <person name="Matsushima K."/>
            <person name="Sugano S."/>
            <person name="Sakaizumi M."/>
            <person name="Narita T."/>
            <person name="Ohishi K."/>
            <person name="Haga S."/>
            <person name="Ohta F."/>
            <person name="Nomoto H."/>
            <person name="Nogata K."/>
            <person name="Morishita T."/>
            <person name="Endo T."/>
            <person name="Shin-I T."/>
            <person name="Takeda H."/>
            <person name="Morishita S."/>
            <person name="Kohara Y."/>
        </authorList>
    </citation>
    <scope>NUCLEOTIDE SEQUENCE [LARGE SCALE GENOMIC DNA]</scope>
    <source>
        <strain>Hd-rR</strain>
    </source>
</reference>
<dbReference type="InterPro" id="IPR004038">
    <property type="entry name" value="Ribosomal_eL8/eL30/eS12/Gad45"/>
</dbReference>
<comment type="similarity">
    <text evidence="1">Belongs to the GADD45 family.</text>
</comment>
<evidence type="ECO:0000313" key="3">
    <source>
        <dbReference type="Ensembl" id="ENSORLP00015011733.1"/>
    </source>
</evidence>
<evidence type="ECO:0000313" key="4">
    <source>
        <dbReference type="Proteomes" id="UP000265200"/>
    </source>
</evidence>
<reference evidence="3" key="4">
    <citation type="submission" date="2025-09" db="UniProtKB">
        <authorList>
            <consortium name="Ensembl"/>
        </authorList>
    </citation>
    <scope>IDENTIFICATION</scope>
    <source>
        <strain evidence="3">HSOK</strain>
    </source>
</reference>
<organism evidence="3 4">
    <name type="scientific">Oryzias latipes</name>
    <name type="common">Japanese rice fish</name>
    <name type="synonym">Japanese killifish</name>
    <dbReference type="NCBI Taxonomy" id="8090"/>
    <lineage>
        <taxon>Eukaryota</taxon>
        <taxon>Metazoa</taxon>
        <taxon>Chordata</taxon>
        <taxon>Craniata</taxon>
        <taxon>Vertebrata</taxon>
        <taxon>Euteleostomi</taxon>
        <taxon>Actinopterygii</taxon>
        <taxon>Neopterygii</taxon>
        <taxon>Teleostei</taxon>
        <taxon>Neoteleostei</taxon>
        <taxon>Acanthomorphata</taxon>
        <taxon>Ovalentaria</taxon>
        <taxon>Atherinomorphae</taxon>
        <taxon>Beloniformes</taxon>
        <taxon>Adrianichthyidae</taxon>
        <taxon>Oryziinae</taxon>
        <taxon>Oryzias</taxon>
    </lineage>
</organism>
<evidence type="ECO:0000256" key="1">
    <source>
        <dbReference type="ARBA" id="ARBA00007361"/>
    </source>
</evidence>
<evidence type="ECO:0000259" key="2">
    <source>
        <dbReference type="Pfam" id="PF01248"/>
    </source>
</evidence>
<dbReference type="PANTHER" id="PTHR10411">
    <property type="entry name" value="GROWTH ARREST AND DNA DAMAGE-INDUCIBLE PROTEIN GADD45"/>
    <property type="match status" value="1"/>
</dbReference>
<dbReference type="GO" id="GO:0051726">
    <property type="term" value="P:regulation of cell cycle"/>
    <property type="evidence" value="ECO:0007669"/>
    <property type="project" value="InterPro"/>
</dbReference>
<sequence length="217" mass="24138">MPPPPAVLLKTCCNRTLCVCERDVCNLPTTFNAKPAGKDGEKVQTTRLLLLRFYAPEIPLGFEDSTSGRNCDSLENRMQSVSLALEELLVSSQEQNCLTVGIYESAKFLNVDPDSVVLCVLAADHEEDVALQIHFTLLQSFCCNSGITILQVSGIQRLHQLLGAADVNKDKDERKDLHCLLVTNPQANHCRLQEVGAYCQESLRPDQWVPTLILQER</sequence>
<dbReference type="Proteomes" id="UP000265200">
    <property type="component" value="Chromosome 22"/>
</dbReference>